<evidence type="ECO:0000313" key="1">
    <source>
        <dbReference type="EMBL" id="MFC4006673.1"/>
    </source>
</evidence>
<dbReference type="RefSeq" id="WP_379526811.1">
    <property type="nucleotide sequence ID" value="NZ_JBHSBI010000002.1"/>
</dbReference>
<protein>
    <submittedName>
        <fullName evidence="1">Uncharacterized protein</fullName>
    </submittedName>
</protein>
<dbReference type="EMBL" id="JBHSBI010000002">
    <property type="protein sequence ID" value="MFC4006673.1"/>
    <property type="molecule type" value="Genomic_DNA"/>
</dbReference>
<sequence>MAKVTIHTKNGETIEIEASAEDEAFYDDLPFTSDNVMSTRIRA</sequence>
<dbReference type="Proteomes" id="UP001595851">
    <property type="component" value="Unassembled WGS sequence"/>
</dbReference>
<keyword evidence="2" id="KW-1185">Reference proteome</keyword>
<reference evidence="2" key="1">
    <citation type="journal article" date="2019" name="Int. J. Syst. Evol. Microbiol.">
        <title>The Global Catalogue of Microorganisms (GCM) 10K type strain sequencing project: providing services to taxonomists for standard genome sequencing and annotation.</title>
        <authorList>
            <consortium name="The Broad Institute Genomics Platform"/>
            <consortium name="The Broad Institute Genome Sequencing Center for Infectious Disease"/>
            <person name="Wu L."/>
            <person name="Ma J."/>
        </authorList>
    </citation>
    <scope>NUCLEOTIDE SEQUENCE [LARGE SCALE GENOMIC DNA]</scope>
    <source>
        <strain evidence="2">TBRC 1276</strain>
    </source>
</reference>
<comment type="caution">
    <text evidence="1">The sequence shown here is derived from an EMBL/GenBank/DDBJ whole genome shotgun (WGS) entry which is preliminary data.</text>
</comment>
<gene>
    <name evidence="1" type="ORF">ACFOY2_05540</name>
</gene>
<name>A0ABV8FYY3_9ACTN</name>
<accession>A0ABV8FYY3</accession>
<proteinExistence type="predicted"/>
<evidence type="ECO:0000313" key="2">
    <source>
        <dbReference type="Proteomes" id="UP001595851"/>
    </source>
</evidence>
<organism evidence="1 2">
    <name type="scientific">Nonomuraea purpurea</name>
    <dbReference type="NCBI Taxonomy" id="1849276"/>
    <lineage>
        <taxon>Bacteria</taxon>
        <taxon>Bacillati</taxon>
        <taxon>Actinomycetota</taxon>
        <taxon>Actinomycetes</taxon>
        <taxon>Streptosporangiales</taxon>
        <taxon>Streptosporangiaceae</taxon>
        <taxon>Nonomuraea</taxon>
    </lineage>
</organism>